<dbReference type="InterPro" id="IPR036047">
    <property type="entry name" value="F-box-like_dom_sf"/>
</dbReference>
<sequence>MAGVFTEPGMGLPVELWSHTIRFLARDPLSLLACALTCKSLHILADDMLKDLRSRHLDPSGYEDVDQLAQEAFDSPKGAQCLEHLTVQPNLNASRKGTIAAEAAYPVALSVMPFLLSKKHRRLSTMIIDLHVGAIVDLHPDTWRLFGYSFCCVTELTLHAIVFPSFVDYMHLISSFRSLIALSLSDLSCRNQRITPTITSCPRKDDLQLQTLKIISGTTAEETWFQETLVYWFIRRSGSAHNMMSTDKPAVGRAPARRFLHQVRGKLQTLEIWSNAFGLSIGTDDNRLPCRRNGTTHGISITFSIDINPGPRRLSAWVPSDARDICPWMQRTRYTLAHVPSGLFTGSAIATEDIRRGSPYPS</sequence>
<gene>
    <name evidence="1" type="ORF">NLI96_g4399</name>
</gene>
<evidence type="ECO:0000313" key="1">
    <source>
        <dbReference type="EMBL" id="KAJ3486213.1"/>
    </source>
</evidence>
<keyword evidence="2" id="KW-1185">Reference proteome</keyword>
<comment type="caution">
    <text evidence="1">The sequence shown here is derived from an EMBL/GenBank/DDBJ whole genome shotgun (WGS) entry which is preliminary data.</text>
</comment>
<accession>A0AAD5V783</accession>
<evidence type="ECO:0000313" key="2">
    <source>
        <dbReference type="Proteomes" id="UP001212997"/>
    </source>
</evidence>
<reference evidence="1" key="1">
    <citation type="submission" date="2022-07" db="EMBL/GenBank/DDBJ databases">
        <title>Genome Sequence of Physisporinus lineatus.</title>
        <authorList>
            <person name="Buettner E."/>
        </authorList>
    </citation>
    <scope>NUCLEOTIDE SEQUENCE</scope>
    <source>
        <strain evidence="1">VT162</strain>
    </source>
</reference>
<proteinExistence type="predicted"/>
<dbReference type="SUPFAM" id="SSF81383">
    <property type="entry name" value="F-box domain"/>
    <property type="match status" value="1"/>
</dbReference>
<protein>
    <recommendedName>
        <fullName evidence="3">F-box domain-containing protein</fullName>
    </recommendedName>
</protein>
<organism evidence="1 2">
    <name type="scientific">Meripilus lineatus</name>
    <dbReference type="NCBI Taxonomy" id="2056292"/>
    <lineage>
        <taxon>Eukaryota</taxon>
        <taxon>Fungi</taxon>
        <taxon>Dikarya</taxon>
        <taxon>Basidiomycota</taxon>
        <taxon>Agaricomycotina</taxon>
        <taxon>Agaricomycetes</taxon>
        <taxon>Polyporales</taxon>
        <taxon>Meripilaceae</taxon>
        <taxon>Meripilus</taxon>
    </lineage>
</organism>
<evidence type="ECO:0008006" key="3">
    <source>
        <dbReference type="Google" id="ProtNLM"/>
    </source>
</evidence>
<dbReference type="AlphaFoldDB" id="A0AAD5V783"/>
<dbReference type="EMBL" id="JANAWD010000128">
    <property type="protein sequence ID" value="KAJ3486213.1"/>
    <property type="molecule type" value="Genomic_DNA"/>
</dbReference>
<name>A0AAD5V783_9APHY</name>
<dbReference type="Proteomes" id="UP001212997">
    <property type="component" value="Unassembled WGS sequence"/>
</dbReference>